<sequence length="63" mass="7634">EAVIHVEANLLNEYDYPWHKVRAFRNLISHMYFQIKLDAVWDIIVNDLPELKQLIETILKHEF</sequence>
<organism evidence="6">
    <name type="scientific">marine sediment metagenome</name>
    <dbReference type="NCBI Taxonomy" id="412755"/>
    <lineage>
        <taxon>unclassified sequences</taxon>
        <taxon>metagenomes</taxon>
        <taxon>ecological metagenomes</taxon>
    </lineage>
</organism>
<name>X1L1Q8_9ZZZZ</name>
<dbReference type="GO" id="GO:0000166">
    <property type="term" value="F:nucleotide binding"/>
    <property type="evidence" value="ECO:0007669"/>
    <property type="project" value="UniProtKB-KW"/>
</dbReference>
<evidence type="ECO:0000256" key="4">
    <source>
        <dbReference type="ARBA" id="ARBA00022741"/>
    </source>
</evidence>
<comment type="caution">
    <text evidence="6">The sequence shown here is derived from an EMBL/GenBank/DDBJ whole genome shotgun (WGS) entry which is preliminary data.</text>
</comment>
<protein>
    <recommendedName>
        <fullName evidence="7">DUF86 domain-containing protein</fullName>
    </recommendedName>
</protein>
<dbReference type="GO" id="GO:0110001">
    <property type="term" value="C:toxin-antitoxin complex"/>
    <property type="evidence" value="ECO:0007669"/>
    <property type="project" value="InterPro"/>
</dbReference>
<dbReference type="PANTHER" id="PTHR34139">
    <property type="entry name" value="UPF0331 PROTEIN MJ0127"/>
    <property type="match status" value="1"/>
</dbReference>
<dbReference type="SUPFAM" id="SSF81593">
    <property type="entry name" value="Nucleotidyltransferase substrate binding subunit/domain"/>
    <property type="match status" value="1"/>
</dbReference>
<dbReference type="PANTHER" id="PTHR34139:SF1">
    <property type="entry name" value="RNASE MJ1380-RELATED"/>
    <property type="match status" value="1"/>
</dbReference>
<dbReference type="Pfam" id="PF01934">
    <property type="entry name" value="HepT-like"/>
    <property type="match status" value="1"/>
</dbReference>
<proteinExistence type="predicted"/>
<keyword evidence="4" id="KW-0547">Nucleotide-binding</keyword>
<dbReference type="GO" id="GO:0004540">
    <property type="term" value="F:RNA nuclease activity"/>
    <property type="evidence" value="ECO:0007669"/>
    <property type="project" value="InterPro"/>
</dbReference>
<feature type="non-terminal residue" evidence="6">
    <location>
        <position position="1"/>
    </location>
</feature>
<evidence type="ECO:0000256" key="3">
    <source>
        <dbReference type="ARBA" id="ARBA00022722"/>
    </source>
</evidence>
<keyword evidence="5" id="KW-0378">Hydrolase</keyword>
<evidence type="ECO:0008006" key="7">
    <source>
        <dbReference type="Google" id="ProtNLM"/>
    </source>
</evidence>
<evidence type="ECO:0000313" key="6">
    <source>
        <dbReference type="EMBL" id="GAH96374.1"/>
    </source>
</evidence>
<keyword evidence="1" id="KW-0597">Phosphoprotein</keyword>
<keyword evidence="2" id="KW-1277">Toxin-antitoxin system</keyword>
<keyword evidence="3" id="KW-0540">Nuclease</keyword>
<dbReference type="EMBL" id="BARU01045766">
    <property type="protein sequence ID" value="GAH96374.1"/>
    <property type="molecule type" value="Genomic_DNA"/>
</dbReference>
<gene>
    <name evidence="6" type="ORF">S03H2_69305</name>
</gene>
<evidence type="ECO:0000256" key="5">
    <source>
        <dbReference type="ARBA" id="ARBA00022801"/>
    </source>
</evidence>
<reference evidence="6" key="1">
    <citation type="journal article" date="2014" name="Front. Microbiol.">
        <title>High frequency of phylogenetically diverse reductive dehalogenase-homologous genes in deep subseafloor sedimentary metagenomes.</title>
        <authorList>
            <person name="Kawai M."/>
            <person name="Futagami T."/>
            <person name="Toyoda A."/>
            <person name="Takaki Y."/>
            <person name="Nishi S."/>
            <person name="Hori S."/>
            <person name="Arai W."/>
            <person name="Tsubouchi T."/>
            <person name="Morono Y."/>
            <person name="Uchiyama I."/>
            <person name="Ito T."/>
            <person name="Fujiyama A."/>
            <person name="Inagaki F."/>
            <person name="Takami H."/>
        </authorList>
    </citation>
    <scope>NUCLEOTIDE SEQUENCE</scope>
    <source>
        <strain evidence="6">Expedition CK06-06</strain>
    </source>
</reference>
<dbReference type="InterPro" id="IPR008201">
    <property type="entry name" value="HepT-like"/>
</dbReference>
<evidence type="ECO:0000256" key="2">
    <source>
        <dbReference type="ARBA" id="ARBA00022649"/>
    </source>
</evidence>
<dbReference type="AlphaFoldDB" id="X1L1Q8"/>
<dbReference type="Gene3D" id="1.20.120.330">
    <property type="entry name" value="Nucleotidyltransferases domain 2"/>
    <property type="match status" value="1"/>
</dbReference>
<evidence type="ECO:0000256" key="1">
    <source>
        <dbReference type="ARBA" id="ARBA00022553"/>
    </source>
</evidence>
<dbReference type="GO" id="GO:0016787">
    <property type="term" value="F:hydrolase activity"/>
    <property type="evidence" value="ECO:0007669"/>
    <property type="project" value="UniProtKB-KW"/>
</dbReference>
<dbReference type="InterPro" id="IPR051813">
    <property type="entry name" value="HepT_RNase_toxin"/>
</dbReference>
<accession>X1L1Q8</accession>